<comment type="caution">
    <text evidence="1">The sequence shown here is derived from an EMBL/GenBank/DDBJ whole genome shotgun (WGS) entry which is preliminary data.</text>
</comment>
<evidence type="ECO:0000313" key="2">
    <source>
        <dbReference type="Proteomes" id="UP001465755"/>
    </source>
</evidence>
<dbReference type="AlphaFoldDB" id="A0AAW1NRF6"/>
<proteinExistence type="predicted"/>
<evidence type="ECO:0000313" key="1">
    <source>
        <dbReference type="EMBL" id="KAK9791392.1"/>
    </source>
</evidence>
<keyword evidence="2" id="KW-1185">Reference proteome</keyword>
<sequence>MLHNANIPFWPAVSLFGPHAARADSDLGPLPLQVAVHPNRVFAGSKGQTQQRTLDLVLRSLQQKLACAFGLRLAAVEDPLASGEDQEVWYTPPHTPPHTSMAPTAETISAVARGLSSQDPQLMSFTAELGAKVYERAEGWERMDLCPAYAAVLRDKPDWRMRIFWAAYEHATQYDCHYEGFLWRVLVLCALIQSTDTAFDILKGKQEQVDLSKSQEEHAALASKGDAMHLLILRAMDQASSQLVMKQPDAALKIALKLAEQHQAQCIDSDNMLLSTLPSLDRPGQMKLKFQTGDMMPTPASSFAAKLGPQLSRNSTFKAVLEKAGQDLLQTSLTHMALTGQLLAANMHYLRMPQYLAQHNDLVAVYVHKAKWLEIYRMNVKVLSYKIDCRLTDTNMKQCNLEKDGKGYRPEVKTKLHNCKGIICDNYNPVTLPTTPAETLVEEALHKRGIQGGRYGAVTPGRLARSNTSTQSGFRSLPLPIIAAGLAMWFEGTKYIMLG</sequence>
<accession>A0AAW1NRF6</accession>
<protein>
    <submittedName>
        <fullName evidence="1">Uncharacterized protein</fullName>
    </submittedName>
</protein>
<gene>
    <name evidence="1" type="ORF">WJX73_001326</name>
</gene>
<dbReference type="EMBL" id="JALJOQ010000177">
    <property type="protein sequence ID" value="KAK9791392.1"/>
    <property type="molecule type" value="Genomic_DNA"/>
</dbReference>
<organism evidence="1 2">
    <name type="scientific">Symbiochloris irregularis</name>
    <dbReference type="NCBI Taxonomy" id="706552"/>
    <lineage>
        <taxon>Eukaryota</taxon>
        <taxon>Viridiplantae</taxon>
        <taxon>Chlorophyta</taxon>
        <taxon>core chlorophytes</taxon>
        <taxon>Trebouxiophyceae</taxon>
        <taxon>Trebouxiales</taxon>
        <taxon>Trebouxiaceae</taxon>
        <taxon>Symbiochloris</taxon>
    </lineage>
</organism>
<reference evidence="1 2" key="1">
    <citation type="journal article" date="2024" name="Nat. Commun.">
        <title>Phylogenomics reveals the evolutionary origins of lichenization in chlorophyte algae.</title>
        <authorList>
            <person name="Puginier C."/>
            <person name="Libourel C."/>
            <person name="Otte J."/>
            <person name="Skaloud P."/>
            <person name="Haon M."/>
            <person name="Grisel S."/>
            <person name="Petersen M."/>
            <person name="Berrin J.G."/>
            <person name="Delaux P.M."/>
            <person name="Dal Grande F."/>
            <person name="Keller J."/>
        </authorList>
    </citation>
    <scope>NUCLEOTIDE SEQUENCE [LARGE SCALE GENOMIC DNA]</scope>
    <source>
        <strain evidence="1 2">SAG 2036</strain>
    </source>
</reference>
<dbReference type="Proteomes" id="UP001465755">
    <property type="component" value="Unassembled WGS sequence"/>
</dbReference>
<name>A0AAW1NRF6_9CHLO</name>